<dbReference type="Pfam" id="PF07654">
    <property type="entry name" value="C1-set"/>
    <property type="match status" value="1"/>
</dbReference>
<dbReference type="InterPro" id="IPR013783">
    <property type="entry name" value="Ig-like_fold"/>
</dbReference>
<dbReference type="SUPFAM" id="SSF48726">
    <property type="entry name" value="Immunoglobulin"/>
    <property type="match status" value="2"/>
</dbReference>
<dbReference type="PANTHER" id="PTHR23411">
    <property type="entry name" value="TAPASIN"/>
    <property type="match status" value="1"/>
</dbReference>
<evidence type="ECO:0000313" key="4">
    <source>
        <dbReference type="EMBL" id="NXA53255.1"/>
    </source>
</evidence>
<feature type="non-terminal residue" evidence="4">
    <location>
        <position position="434"/>
    </location>
</feature>
<feature type="transmembrane region" description="Helical" evidence="2">
    <location>
        <begin position="412"/>
        <end position="430"/>
    </location>
</feature>
<dbReference type="PROSITE" id="PS00290">
    <property type="entry name" value="IG_MHC"/>
    <property type="match status" value="1"/>
</dbReference>
<dbReference type="Gene3D" id="2.60.40.10">
    <property type="entry name" value="Immunoglobulins"/>
    <property type="match status" value="3"/>
</dbReference>
<evidence type="ECO:0000259" key="3">
    <source>
        <dbReference type="PROSITE" id="PS50835"/>
    </source>
</evidence>
<dbReference type="PROSITE" id="PS50835">
    <property type="entry name" value="IG_LIKE"/>
    <property type="match status" value="2"/>
</dbReference>
<dbReference type="Pfam" id="PF07686">
    <property type="entry name" value="V-set"/>
    <property type="match status" value="1"/>
</dbReference>
<dbReference type="InterPro" id="IPR003006">
    <property type="entry name" value="Ig/MHC_CS"/>
</dbReference>
<keyword evidence="1" id="KW-0393">Immunoglobulin domain</keyword>
<dbReference type="AlphaFoldDB" id="A0A7K7WIX7"/>
<name>A0A7K7WIX7_9AVES</name>
<feature type="domain" description="Ig-like" evidence="3">
    <location>
        <begin position="299"/>
        <end position="396"/>
    </location>
</feature>
<keyword evidence="2" id="KW-1133">Transmembrane helix</keyword>
<dbReference type="InterPro" id="IPR007110">
    <property type="entry name" value="Ig-like_dom"/>
</dbReference>
<gene>
    <name evidence="4" type="primary">Tapbpl</name>
    <name evidence="4" type="ORF">NOTJUL_R08963</name>
</gene>
<protein>
    <submittedName>
        <fullName evidence="4">TPSNR protein</fullName>
    </submittedName>
</protein>
<accession>A0A7K7WIX7</accession>
<keyword evidence="2" id="KW-0812">Transmembrane</keyword>
<organism evidence="4 5">
    <name type="scientific">Nothocercus julius</name>
    <dbReference type="NCBI Taxonomy" id="2585813"/>
    <lineage>
        <taxon>Eukaryota</taxon>
        <taxon>Metazoa</taxon>
        <taxon>Chordata</taxon>
        <taxon>Craniata</taxon>
        <taxon>Vertebrata</taxon>
        <taxon>Euteleostomi</taxon>
        <taxon>Archelosauria</taxon>
        <taxon>Archosauria</taxon>
        <taxon>Dinosauria</taxon>
        <taxon>Saurischia</taxon>
        <taxon>Theropoda</taxon>
        <taxon>Coelurosauria</taxon>
        <taxon>Aves</taxon>
        <taxon>Palaeognathae</taxon>
        <taxon>Tinamiformes</taxon>
        <taxon>Tinamidae</taxon>
        <taxon>Nothocercus</taxon>
    </lineage>
</organism>
<proteinExistence type="predicted"/>
<dbReference type="InterPro" id="IPR013106">
    <property type="entry name" value="Ig_V-set"/>
</dbReference>
<dbReference type="SMART" id="SM00406">
    <property type="entry name" value="IGv"/>
    <property type="match status" value="1"/>
</dbReference>
<dbReference type="InterPro" id="IPR003599">
    <property type="entry name" value="Ig_sub"/>
</dbReference>
<dbReference type="InterPro" id="IPR036179">
    <property type="entry name" value="Ig-like_dom_sf"/>
</dbReference>
<sequence>FILLPKGPTKDPTAAPPLRTVDIVLDCTYVGEGRRGAPDLGAFGGSFSKDPATLVLRGVSVRDDGILGDATDYKVPQEKTDSSSHIVFEVSAPLVSIPHAESLLHADCNEEEVNCEISPYNFHEHGKGPCWFMGTLRLSSGISIALVLRGPYCSSEQVEKPDAILHPKLRIPLSKKGTVLTTVEFQSSSRNTSLQTQLGSLVTLDCRFALAPSSPLSSLEWRRQHRGSGRSLFRYQAGSTGARAEPKVNVDLPQLLGSGDASLNLQGVSVGDEGTYICLVSTPQHQIQHIIQLQVAEPPRVRVIPAQVSFERDVTTTLTCNIHGYYPLDVSVSWTQKTAEDEAEITLPSTRLSSHLQNHDGTYSISSYLSISSATVQAPATYSCRVSHVALEEPISVSAYLKATEKTRSEELVGGLIATVIFIIVLFMALRRKK</sequence>
<dbReference type="InterPro" id="IPR003597">
    <property type="entry name" value="Ig_C1-set"/>
</dbReference>
<evidence type="ECO:0000313" key="5">
    <source>
        <dbReference type="Proteomes" id="UP000531559"/>
    </source>
</evidence>
<keyword evidence="2" id="KW-0472">Membrane</keyword>
<keyword evidence="5" id="KW-1185">Reference proteome</keyword>
<feature type="domain" description="Ig-like" evidence="3">
    <location>
        <begin position="167"/>
        <end position="288"/>
    </location>
</feature>
<evidence type="ECO:0000256" key="1">
    <source>
        <dbReference type="ARBA" id="ARBA00023319"/>
    </source>
</evidence>
<dbReference type="SMART" id="SM00409">
    <property type="entry name" value="IG"/>
    <property type="match status" value="2"/>
</dbReference>
<reference evidence="4 5" key="1">
    <citation type="submission" date="2019-09" db="EMBL/GenBank/DDBJ databases">
        <title>Bird 10,000 Genomes (B10K) Project - Family phase.</title>
        <authorList>
            <person name="Zhang G."/>
        </authorList>
    </citation>
    <scope>NUCLEOTIDE SEQUENCE [LARGE SCALE GENOMIC DNA]</scope>
    <source>
        <strain evidence="4">B10K-MSB-01</strain>
    </source>
</reference>
<dbReference type="InterPro" id="IPR050380">
    <property type="entry name" value="Immune_Resp_Modulators"/>
</dbReference>
<dbReference type="SMART" id="SM00407">
    <property type="entry name" value="IGc1"/>
    <property type="match status" value="1"/>
</dbReference>
<comment type="caution">
    <text evidence="4">The sequence shown here is derived from an EMBL/GenBank/DDBJ whole genome shotgun (WGS) entry which is preliminary data.</text>
</comment>
<dbReference type="OrthoDB" id="8929156at2759"/>
<dbReference type="Proteomes" id="UP000531559">
    <property type="component" value="Unassembled WGS sequence"/>
</dbReference>
<dbReference type="EMBL" id="VZSV01000161">
    <property type="protein sequence ID" value="NXA53255.1"/>
    <property type="molecule type" value="Genomic_DNA"/>
</dbReference>
<evidence type="ECO:0000256" key="2">
    <source>
        <dbReference type="SAM" id="Phobius"/>
    </source>
</evidence>
<feature type="non-terminal residue" evidence="4">
    <location>
        <position position="1"/>
    </location>
</feature>